<dbReference type="InterPro" id="IPR005999">
    <property type="entry name" value="Glycerol_kin"/>
</dbReference>
<feature type="binding site" evidence="10">
    <location>
        <position position="134"/>
    </location>
    <ligand>
        <name>glycerol</name>
        <dbReference type="ChEBI" id="CHEBI:17754"/>
    </ligand>
</feature>
<evidence type="ECO:0000313" key="15">
    <source>
        <dbReference type="Proteomes" id="UP000230842"/>
    </source>
</evidence>
<feature type="binding site" evidence="10">
    <location>
        <position position="14"/>
    </location>
    <ligand>
        <name>ATP</name>
        <dbReference type="ChEBI" id="CHEBI:30616"/>
    </ligand>
</feature>
<dbReference type="FunFam" id="3.30.420.40:FF:000008">
    <property type="entry name" value="Glycerol kinase"/>
    <property type="match status" value="1"/>
</dbReference>
<feature type="binding site" evidence="10">
    <location>
        <position position="83"/>
    </location>
    <ligand>
        <name>sn-glycerol 3-phosphate</name>
        <dbReference type="ChEBI" id="CHEBI:57597"/>
    </ligand>
</feature>
<evidence type="ECO:0000256" key="6">
    <source>
        <dbReference type="ARBA" id="ARBA00022798"/>
    </source>
</evidence>
<dbReference type="PANTHER" id="PTHR10196:SF69">
    <property type="entry name" value="GLYCEROL KINASE"/>
    <property type="match status" value="1"/>
</dbReference>
<feature type="domain" description="Carbohydrate kinase FGGY N-terminal" evidence="12">
    <location>
        <begin position="4"/>
        <end position="256"/>
    </location>
</feature>
<gene>
    <name evidence="10" type="primary">glpK</name>
    <name evidence="14" type="ORF">CLV56_3706</name>
</gene>
<feature type="binding site" evidence="10">
    <location>
        <position position="82"/>
    </location>
    <ligand>
        <name>glycerol</name>
        <dbReference type="ChEBI" id="CHEBI:17754"/>
    </ligand>
</feature>
<dbReference type="GO" id="GO:0006072">
    <property type="term" value="P:glycerol-3-phosphate metabolic process"/>
    <property type="evidence" value="ECO:0007669"/>
    <property type="project" value="InterPro"/>
</dbReference>
<dbReference type="CDD" id="cd07769">
    <property type="entry name" value="ASKHA_NBD_FGGY_GK"/>
    <property type="match status" value="1"/>
</dbReference>
<dbReference type="RefSeq" id="WP_039339504.1">
    <property type="nucleotide sequence ID" value="NZ_PGEZ01000002.1"/>
</dbReference>
<protein>
    <recommendedName>
        <fullName evidence="10">Glycerol kinase</fullName>
        <ecNumber evidence="10">2.7.1.30</ecNumber>
    </recommendedName>
    <alternativeName>
        <fullName evidence="10">ATP:glycerol 3-phosphotransferase</fullName>
    </alternativeName>
    <alternativeName>
        <fullName evidence="10">Glycerokinase</fullName>
        <shortName evidence="10">GK</shortName>
    </alternativeName>
</protein>
<comment type="catalytic activity">
    <reaction evidence="8 10">
        <text>glycerol + ATP = sn-glycerol 3-phosphate + ADP + H(+)</text>
        <dbReference type="Rhea" id="RHEA:21644"/>
        <dbReference type="ChEBI" id="CHEBI:15378"/>
        <dbReference type="ChEBI" id="CHEBI:17754"/>
        <dbReference type="ChEBI" id="CHEBI:30616"/>
        <dbReference type="ChEBI" id="CHEBI:57597"/>
        <dbReference type="ChEBI" id="CHEBI:456216"/>
        <dbReference type="EC" id="2.7.1.30"/>
    </reaction>
</comment>
<keyword evidence="3 10" id="KW-0808">Transferase</keyword>
<evidence type="ECO:0000313" key="14">
    <source>
        <dbReference type="EMBL" id="PJJ54200.1"/>
    </source>
</evidence>
<accession>A0A0B2BW19</accession>
<keyword evidence="7 10" id="KW-0067">ATP-binding</keyword>
<dbReference type="PIRSF" id="PIRSF000538">
    <property type="entry name" value="GlpK"/>
    <property type="match status" value="1"/>
</dbReference>
<feature type="binding site" evidence="10">
    <location>
        <position position="271"/>
    </location>
    <ligand>
        <name>ATP</name>
        <dbReference type="ChEBI" id="CHEBI:30616"/>
    </ligand>
</feature>
<feature type="binding site" evidence="10">
    <location>
        <position position="249"/>
    </location>
    <ligand>
        <name>sn-glycerol 3-phosphate</name>
        <dbReference type="ChEBI" id="CHEBI:57597"/>
    </ligand>
</feature>
<comment type="activity regulation">
    <text evidence="10">Inhibited by fructose 1,6-bisphosphate (FBP).</text>
</comment>
<evidence type="ECO:0000256" key="8">
    <source>
        <dbReference type="ARBA" id="ARBA00052101"/>
    </source>
</evidence>
<comment type="similarity">
    <text evidence="2 10 11">Belongs to the FGGY kinase family.</text>
</comment>
<dbReference type="Pfam" id="PF02782">
    <property type="entry name" value="FGGY_C"/>
    <property type="match status" value="1"/>
</dbReference>
<dbReference type="PANTHER" id="PTHR10196">
    <property type="entry name" value="SUGAR KINASE"/>
    <property type="match status" value="1"/>
</dbReference>
<evidence type="ECO:0000256" key="9">
    <source>
        <dbReference type="ARBA" id="ARBA00054633"/>
    </source>
</evidence>
<dbReference type="HAMAP" id="MF_00186">
    <property type="entry name" value="Glycerol_kin"/>
    <property type="match status" value="1"/>
</dbReference>
<feature type="domain" description="Carbohydrate kinase FGGY C-terminal" evidence="13">
    <location>
        <begin position="266"/>
        <end position="455"/>
    </location>
</feature>
<feature type="binding site" evidence="10">
    <location>
        <position position="319"/>
    </location>
    <ligand>
        <name>ATP</name>
        <dbReference type="ChEBI" id="CHEBI:30616"/>
    </ligand>
</feature>
<evidence type="ECO:0000256" key="1">
    <source>
        <dbReference type="ARBA" id="ARBA00005190"/>
    </source>
</evidence>
<dbReference type="GO" id="GO:0019563">
    <property type="term" value="P:glycerol catabolic process"/>
    <property type="evidence" value="ECO:0007669"/>
    <property type="project" value="UniProtKB-UniRule"/>
</dbReference>
<evidence type="ECO:0000256" key="4">
    <source>
        <dbReference type="ARBA" id="ARBA00022741"/>
    </source>
</evidence>
<evidence type="ECO:0000256" key="7">
    <source>
        <dbReference type="ARBA" id="ARBA00022840"/>
    </source>
</evidence>
<feature type="binding site" evidence="10">
    <location>
        <position position="416"/>
    </location>
    <ligand>
        <name>ATP</name>
        <dbReference type="ChEBI" id="CHEBI:30616"/>
    </ligand>
</feature>
<dbReference type="InterPro" id="IPR000577">
    <property type="entry name" value="Carb_kinase_FGGY"/>
</dbReference>
<dbReference type="InterPro" id="IPR043129">
    <property type="entry name" value="ATPase_NBD"/>
</dbReference>
<dbReference type="GO" id="GO:0004370">
    <property type="term" value="F:glycerol kinase activity"/>
    <property type="evidence" value="ECO:0007669"/>
    <property type="project" value="UniProtKB-UniRule"/>
</dbReference>
<evidence type="ECO:0000256" key="3">
    <source>
        <dbReference type="ARBA" id="ARBA00022679"/>
    </source>
</evidence>
<dbReference type="InterPro" id="IPR018485">
    <property type="entry name" value="FGGY_C"/>
</dbReference>
<feature type="binding site" evidence="10">
    <location>
        <position position="83"/>
    </location>
    <ligand>
        <name>glycerol</name>
        <dbReference type="ChEBI" id="CHEBI:17754"/>
    </ligand>
</feature>
<dbReference type="EC" id="2.7.1.30" evidence="10"/>
<comment type="pathway">
    <text evidence="1 10">Polyol metabolism; glycerol degradation via glycerol kinase pathway; sn-glycerol 3-phosphate from glycerol: step 1/1.</text>
</comment>
<dbReference type="Pfam" id="PF00370">
    <property type="entry name" value="FGGY_N"/>
    <property type="match status" value="1"/>
</dbReference>
<evidence type="ECO:0000256" key="5">
    <source>
        <dbReference type="ARBA" id="ARBA00022777"/>
    </source>
</evidence>
<feature type="binding site" evidence="10">
    <location>
        <position position="12"/>
    </location>
    <ligand>
        <name>sn-glycerol 3-phosphate</name>
        <dbReference type="ChEBI" id="CHEBI:57597"/>
    </ligand>
</feature>
<comment type="caution">
    <text evidence="14">The sequence shown here is derived from an EMBL/GenBank/DDBJ whole genome shotgun (WGS) entry which is preliminary data.</text>
</comment>
<keyword evidence="6 10" id="KW-0319">Glycerol metabolism</keyword>
<feature type="binding site" evidence="10">
    <location>
        <position position="16"/>
    </location>
    <ligand>
        <name>ADP</name>
        <dbReference type="ChEBI" id="CHEBI:456216"/>
    </ligand>
</feature>
<dbReference type="AlphaFoldDB" id="A0A0B2BW19"/>
<feature type="binding site" evidence="10">
    <location>
        <position position="250"/>
    </location>
    <ligand>
        <name>glycerol</name>
        <dbReference type="ChEBI" id="CHEBI:17754"/>
    </ligand>
</feature>
<dbReference type="EMBL" id="PGEZ01000002">
    <property type="protein sequence ID" value="PJJ54200.1"/>
    <property type="molecule type" value="Genomic_DNA"/>
</dbReference>
<keyword evidence="5 10" id="KW-0418">Kinase</keyword>
<dbReference type="FunFam" id="3.30.420.40:FF:000007">
    <property type="entry name" value="Glycerol kinase"/>
    <property type="match status" value="1"/>
</dbReference>
<feature type="binding site" evidence="10">
    <location>
        <position position="315"/>
    </location>
    <ligand>
        <name>ADP</name>
        <dbReference type="ChEBI" id="CHEBI:456216"/>
    </ligand>
</feature>
<name>A0A0B2BW19_9ACTN</name>
<feature type="binding site" evidence="10">
    <location>
        <position position="82"/>
    </location>
    <ligand>
        <name>sn-glycerol 3-phosphate</name>
        <dbReference type="ChEBI" id="CHEBI:57597"/>
    </ligand>
</feature>
<evidence type="ECO:0000259" key="13">
    <source>
        <dbReference type="Pfam" id="PF02782"/>
    </source>
</evidence>
<evidence type="ECO:0000259" key="12">
    <source>
        <dbReference type="Pfam" id="PF00370"/>
    </source>
</evidence>
<comment type="function">
    <text evidence="9 10">Key enzyme in the regulation of glycerol uptake and metabolism. Catalyzes the phosphorylation of glycerol to yield sn-glycerol 3-phosphate.</text>
</comment>
<feature type="binding site" evidence="10">
    <location>
        <position position="12"/>
    </location>
    <ligand>
        <name>ATP</name>
        <dbReference type="ChEBI" id="CHEBI:30616"/>
    </ligand>
</feature>
<organism evidence="14 15">
    <name type="scientific">Mumia flava</name>
    <dbReference type="NCBI Taxonomy" id="1348852"/>
    <lineage>
        <taxon>Bacteria</taxon>
        <taxon>Bacillati</taxon>
        <taxon>Actinomycetota</taxon>
        <taxon>Actinomycetes</taxon>
        <taxon>Propionibacteriales</taxon>
        <taxon>Nocardioidaceae</taxon>
        <taxon>Mumia</taxon>
    </lineage>
</organism>
<dbReference type="SUPFAM" id="SSF53067">
    <property type="entry name" value="Actin-like ATPase domain"/>
    <property type="match status" value="2"/>
</dbReference>
<dbReference type="NCBIfam" id="TIGR01311">
    <property type="entry name" value="glycerol_kin"/>
    <property type="match status" value="1"/>
</dbReference>
<feature type="binding site" evidence="10">
    <location>
        <position position="134"/>
    </location>
    <ligand>
        <name>sn-glycerol 3-phosphate</name>
        <dbReference type="ChEBI" id="CHEBI:57597"/>
    </ligand>
</feature>
<dbReference type="PROSITE" id="PS00445">
    <property type="entry name" value="FGGY_KINASES_2"/>
    <property type="match status" value="1"/>
</dbReference>
<feature type="binding site" evidence="10">
    <location>
        <position position="416"/>
    </location>
    <ligand>
        <name>ADP</name>
        <dbReference type="ChEBI" id="CHEBI:456216"/>
    </ligand>
</feature>
<dbReference type="GO" id="GO:0005829">
    <property type="term" value="C:cytosol"/>
    <property type="evidence" value="ECO:0007669"/>
    <property type="project" value="TreeGrafter"/>
</dbReference>
<dbReference type="GO" id="GO:0005524">
    <property type="term" value="F:ATP binding"/>
    <property type="evidence" value="ECO:0007669"/>
    <property type="project" value="UniProtKB-UniRule"/>
</dbReference>
<feature type="binding site" evidence="10">
    <location>
        <position position="271"/>
    </location>
    <ligand>
        <name>ADP</name>
        <dbReference type="ChEBI" id="CHEBI:456216"/>
    </ligand>
</feature>
<evidence type="ECO:0000256" key="2">
    <source>
        <dbReference type="ARBA" id="ARBA00009156"/>
    </source>
</evidence>
<evidence type="ECO:0000256" key="10">
    <source>
        <dbReference type="HAMAP-Rule" id="MF_00186"/>
    </source>
</evidence>
<dbReference type="Gene3D" id="3.30.420.40">
    <property type="match status" value="2"/>
</dbReference>
<sequence>MADYVGAIDQGTTSTRFMIFDHAGSEVMRHQLEHEQILPQAGWVEHNPLEIWERTSAVVQTALAKAGLGSDDLAAVGITNQRETTVVWDRRTGRPYYPAIVWQDTRTDKLASRLEREGYGEVIRRKAGLPPATYFAGGKIAWLLENVPGVREDAEAGHAIFGTTDCWLTWQLTGGRRGGVHVTDVTNASRTMLMNLETLDWDDELLEIFGIPASMLPEIRPSSVRDPYGTTREDGPFAGEVPLTGILGDQQAAMVGQVCFESGEAKNTYGTGNFMLLNTGETLVRSEAGLLTTPAYQFDGEPVHYALEGSIAVTGSAVQWLRDQLGIISGAAQSEALARQVEDNGGVYFVPAFSGLFAPYWRSDARGAIVGLSRFNTNAHLARATLEAICFQSRDVAEAMVSDAGIELDVLKVDGGVTQNELCMQIQADVLGVEVSRPVVAETTALGAAYAAGLAVGFWSSKDELRSNWAESKRWSPQWDDERRAEAYGRWKKAVERTLDWVEVD</sequence>
<feature type="binding site" evidence="10">
    <location>
        <position position="315"/>
    </location>
    <ligand>
        <name>ATP</name>
        <dbReference type="ChEBI" id="CHEBI:30616"/>
    </ligand>
</feature>
<evidence type="ECO:0000256" key="11">
    <source>
        <dbReference type="RuleBase" id="RU003733"/>
    </source>
</evidence>
<keyword evidence="4 10" id="KW-0547">Nucleotide-binding</keyword>
<dbReference type="InterPro" id="IPR018483">
    <property type="entry name" value="Carb_kinase_FGGY_CS"/>
</dbReference>
<dbReference type="Proteomes" id="UP000230842">
    <property type="component" value="Unassembled WGS sequence"/>
</dbReference>
<feature type="binding site" evidence="10">
    <location>
        <position position="420"/>
    </location>
    <ligand>
        <name>ADP</name>
        <dbReference type="ChEBI" id="CHEBI:456216"/>
    </ligand>
</feature>
<dbReference type="OrthoDB" id="9805576at2"/>
<keyword evidence="15" id="KW-1185">Reference proteome</keyword>
<feature type="binding site" evidence="10">
    <location>
        <position position="12"/>
    </location>
    <ligand>
        <name>ADP</name>
        <dbReference type="ChEBI" id="CHEBI:456216"/>
    </ligand>
</feature>
<dbReference type="InterPro" id="IPR018484">
    <property type="entry name" value="FGGY_N"/>
</dbReference>
<feature type="binding site" evidence="10">
    <location>
        <position position="249"/>
    </location>
    <ligand>
        <name>glycerol</name>
        <dbReference type="ChEBI" id="CHEBI:17754"/>
    </ligand>
</feature>
<dbReference type="UniPathway" id="UPA00618">
    <property type="reaction ID" value="UER00672"/>
</dbReference>
<feature type="binding site" evidence="10">
    <location>
        <position position="13"/>
    </location>
    <ligand>
        <name>ATP</name>
        <dbReference type="ChEBI" id="CHEBI:30616"/>
    </ligand>
</feature>
<reference evidence="14 15" key="1">
    <citation type="submission" date="2017-11" db="EMBL/GenBank/DDBJ databases">
        <title>Genomic Encyclopedia of Archaeal and Bacterial Type Strains, Phase II (KMG-II): From Individual Species to Whole Genera.</title>
        <authorList>
            <person name="Goeker M."/>
        </authorList>
    </citation>
    <scope>NUCLEOTIDE SEQUENCE [LARGE SCALE GENOMIC DNA]</scope>
    <source>
        <strain evidence="14 15">DSM 27763</strain>
    </source>
</reference>
<dbReference type="NCBIfam" id="NF000756">
    <property type="entry name" value="PRK00047.1"/>
    <property type="match status" value="1"/>
</dbReference>
<proteinExistence type="inferred from homology"/>